<dbReference type="Pfam" id="PF00583">
    <property type="entry name" value="Acetyltransf_1"/>
    <property type="match status" value="1"/>
</dbReference>
<name>A0A9D1TJ31_9BACI</name>
<dbReference type="InterPro" id="IPR000182">
    <property type="entry name" value="GNAT_dom"/>
</dbReference>
<keyword evidence="2" id="KW-0012">Acyltransferase</keyword>
<organism evidence="4 5">
    <name type="scientific">Candidatus Pseudogracilibacillus intestinigallinarum</name>
    <dbReference type="NCBI Taxonomy" id="2838742"/>
    <lineage>
        <taxon>Bacteria</taxon>
        <taxon>Bacillati</taxon>
        <taxon>Bacillota</taxon>
        <taxon>Bacilli</taxon>
        <taxon>Bacillales</taxon>
        <taxon>Bacillaceae</taxon>
        <taxon>Pseudogracilibacillus</taxon>
    </lineage>
</organism>
<reference evidence="4" key="2">
    <citation type="submission" date="2021-04" db="EMBL/GenBank/DDBJ databases">
        <authorList>
            <person name="Gilroy R."/>
        </authorList>
    </citation>
    <scope>NUCLEOTIDE SEQUENCE</scope>
    <source>
        <strain evidence="4">CHK169-2315</strain>
    </source>
</reference>
<dbReference type="GO" id="GO:0016747">
    <property type="term" value="F:acyltransferase activity, transferring groups other than amino-acyl groups"/>
    <property type="evidence" value="ECO:0007669"/>
    <property type="project" value="InterPro"/>
</dbReference>
<dbReference type="PANTHER" id="PTHR43877:SF2">
    <property type="entry name" value="AMINOALKYLPHOSPHONATE N-ACETYLTRANSFERASE-RELATED"/>
    <property type="match status" value="1"/>
</dbReference>
<evidence type="ECO:0000259" key="3">
    <source>
        <dbReference type="PROSITE" id="PS51186"/>
    </source>
</evidence>
<feature type="domain" description="N-acetyltransferase" evidence="3">
    <location>
        <begin position="1"/>
        <end position="153"/>
    </location>
</feature>
<evidence type="ECO:0000256" key="2">
    <source>
        <dbReference type="ARBA" id="ARBA00023315"/>
    </source>
</evidence>
<evidence type="ECO:0000313" key="5">
    <source>
        <dbReference type="Proteomes" id="UP000823937"/>
    </source>
</evidence>
<dbReference type="PROSITE" id="PS51186">
    <property type="entry name" value="GNAT"/>
    <property type="match status" value="1"/>
</dbReference>
<keyword evidence="1" id="KW-0808">Transferase</keyword>
<gene>
    <name evidence="4" type="ORF">H9895_03095</name>
</gene>
<protein>
    <submittedName>
        <fullName evidence="4">GNAT family N-acetyltransferase</fullName>
    </submittedName>
</protein>
<dbReference type="SUPFAM" id="SSF55729">
    <property type="entry name" value="Acyl-CoA N-acyltransferases (Nat)"/>
    <property type="match status" value="1"/>
</dbReference>
<dbReference type="PANTHER" id="PTHR43877">
    <property type="entry name" value="AMINOALKYLPHOSPHONATE N-ACETYLTRANSFERASE-RELATED-RELATED"/>
    <property type="match status" value="1"/>
</dbReference>
<proteinExistence type="predicted"/>
<sequence>MEVATVADAKDVHAIMTAAFSRYKHDPFPTSALQETVASVRKDLQNGELAFFYVEKNERVGMVRCVLKKDYLYFRRLSVLPKMQGKGIAKKILAYLEVEAERLNLSTIRCKVRKSEPKNIALYESVGYVITGEEDVEKEHGALPIVLMEKQLH</sequence>
<evidence type="ECO:0000313" key="4">
    <source>
        <dbReference type="EMBL" id="HIV74049.1"/>
    </source>
</evidence>
<accession>A0A9D1TJ31</accession>
<dbReference type="Proteomes" id="UP000823937">
    <property type="component" value="Unassembled WGS sequence"/>
</dbReference>
<dbReference type="AlphaFoldDB" id="A0A9D1TJ31"/>
<comment type="caution">
    <text evidence="4">The sequence shown here is derived from an EMBL/GenBank/DDBJ whole genome shotgun (WGS) entry which is preliminary data.</text>
</comment>
<reference evidence="4" key="1">
    <citation type="journal article" date="2021" name="PeerJ">
        <title>Extensive microbial diversity within the chicken gut microbiome revealed by metagenomics and culture.</title>
        <authorList>
            <person name="Gilroy R."/>
            <person name="Ravi A."/>
            <person name="Getino M."/>
            <person name="Pursley I."/>
            <person name="Horton D.L."/>
            <person name="Alikhan N.F."/>
            <person name="Baker D."/>
            <person name="Gharbi K."/>
            <person name="Hall N."/>
            <person name="Watson M."/>
            <person name="Adriaenssens E.M."/>
            <person name="Foster-Nyarko E."/>
            <person name="Jarju S."/>
            <person name="Secka A."/>
            <person name="Antonio M."/>
            <person name="Oren A."/>
            <person name="Chaudhuri R.R."/>
            <person name="La Ragione R."/>
            <person name="Hildebrand F."/>
            <person name="Pallen M.J."/>
        </authorList>
    </citation>
    <scope>NUCLEOTIDE SEQUENCE</scope>
    <source>
        <strain evidence="4">CHK169-2315</strain>
    </source>
</reference>
<dbReference type="InterPro" id="IPR050832">
    <property type="entry name" value="Bact_Acetyltransf"/>
</dbReference>
<evidence type="ECO:0000256" key="1">
    <source>
        <dbReference type="ARBA" id="ARBA00022679"/>
    </source>
</evidence>
<dbReference type="CDD" id="cd04301">
    <property type="entry name" value="NAT_SF"/>
    <property type="match status" value="1"/>
</dbReference>
<dbReference type="Gene3D" id="3.40.630.30">
    <property type="match status" value="1"/>
</dbReference>
<dbReference type="EMBL" id="DXHX01000043">
    <property type="protein sequence ID" value="HIV74049.1"/>
    <property type="molecule type" value="Genomic_DNA"/>
</dbReference>
<dbReference type="InterPro" id="IPR016181">
    <property type="entry name" value="Acyl_CoA_acyltransferase"/>
</dbReference>